<dbReference type="RefSeq" id="WP_344196717.1">
    <property type="nucleotide sequence ID" value="NZ_BAAAME010000001.1"/>
</dbReference>
<accession>A0ABP4VI72</accession>
<evidence type="ECO:0000256" key="1">
    <source>
        <dbReference type="ARBA" id="ARBA00022630"/>
    </source>
</evidence>
<keyword evidence="3" id="KW-0560">Oxidoreductase</keyword>
<dbReference type="InterPro" id="IPR051814">
    <property type="entry name" value="NAD(P)H-dep_FMN_reductase"/>
</dbReference>
<sequence length="203" mass="21509">MSRVVVVSAGVSDASSSTLLAQQISAAIRRSDPSVSIETVELRPFAHDVIDASVTGFVSPRLQHVHDLLVHADGVVAVTPIYKASYTGLFKAFFDAIEQDVLVGKTVLLAATGGTARHSLALDYAMRPLFAYLQAVVVPTGVFASPHDWGSEGAGALTSRVERAVRELLSLVQGSGSGRSASDEIDLFSETMLSISDPLRQQD</sequence>
<dbReference type="PANTHER" id="PTHR43408">
    <property type="entry name" value="FMN REDUCTASE (NADPH)"/>
    <property type="match status" value="1"/>
</dbReference>
<dbReference type="EMBL" id="BAAAME010000001">
    <property type="protein sequence ID" value="GAA1724476.1"/>
    <property type="molecule type" value="Genomic_DNA"/>
</dbReference>
<keyword evidence="2" id="KW-0288">FMN</keyword>
<dbReference type="PANTHER" id="PTHR43408:SF2">
    <property type="entry name" value="FMN REDUCTASE (NADPH)"/>
    <property type="match status" value="1"/>
</dbReference>
<proteinExistence type="predicted"/>
<name>A0ABP4VI72_9ACTN</name>
<dbReference type="Gene3D" id="3.40.50.360">
    <property type="match status" value="1"/>
</dbReference>
<dbReference type="NCBIfam" id="TIGR04037">
    <property type="entry name" value="LLM_duo_CE1759"/>
    <property type="match status" value="1"/>
</dbReference>
<organism evidence="5 6">
    <name type="scientific">Aeromicrobium alkaliterrae</name>
    <dbReference type="NCBI Taxonomy" id="302168"/>
    <lineage>
        <taxon>Bacteria</taxon>
        <taxon>Bacillati</taxon>
        <taxon>Actinomycetota</taxon>
        <taxon>Actinomycetes</taxon>
        <taxon>Propionibacteriales</taxon>
        <taxon>Nocardioidaceae</taxon>
        <taxon>Aeromicrobium</taxon>
    </lineage>
</organism>
<dbReference type="InterPro" id="IPR029039">
    <property type="entry name" value="Flavoprotein-like_sf"/>
</dbReference>
<dbReference type="InterPro" id="IPR005025">
    <property type="entry name" value="FMN_Rdtase-like_dom"/>
</dbReference>
<comment type="caution">
    <text evidence="5">The sequence shown here is derived from an EMBL/GenBank/DDBJ whole genome shotgun (WGS) entry which is preliminary data.</text>
</comment>
<dbReference type="InterPro" id="IPR023932">
    <property type="entry name" value="CE1759_FMN_reduct"/>
</dbReference>
<dbReference type="SUPFAM" id="SSF52218">
    <property type="entry name" value="Flavoproteins"/>
    <property type="match status" value="1"/>
</dbReference>
<keyword evidence="6" id="KW-1185">Reference proteome</keyword>
<dbReference type="Pfam" id="PF03358">
    <property type="entry name" value="FMN_red"/>
    <property type="match status" value="1"/>
</dbReference>
<evidence type="ECO:0000313" key="6">
    <source>
        <dbReference type="Proteomes" id="UP001501057"/>
    </source>
</evidence>
<dbReference type="Proteomes" id="UP001501057">
    <property type="component" value="Unassembled WGS sequence"/>
</dbReference>
<evidence type="ECO:0000256" key="2">
    <source>
        <dbReference type="ARBA" id="ARBA00022643"/>
    </source>
</evidence>
<evidence type="ECO:0000259" key="4">
    <source>
        <dbReference type="Pfam" id="PF03358"/>
    </source>
</evidence>
<keyword evidence="1" id="KW-0285">Flavoprotein</keyword>
<protein>
    <submittedName>
        <fullName evidence="5">NAD(P)H-dependent oxidoreductase</fullName>
    </submittedName>
</protein>
<gene>
    <name evidence="5" type="ORF">GCM10009710_01680</name>
</gene>
<evidence type="ECO:0000256" key="3">
    <source>
        <dbReference type="ARBA" id="ARBA00023002"/>
    </source>
</evidence>
<evidence type="ECO:0000313" key="5">
    <source>
        <dbReference type="EMBL" id="GAA1724476.1"/>
    </source>
</evidence>
<reference evidence="6" key="1">
    <citation type="journal article" date="2019" name="Int. J. Syst. Evol. Microbiol.">
        <title>The Global Catalogue of Microorganisms (GCM) 10K type strain sequencing project: providing services to taxonomists for standard genome sequencing and annotation.</title>
        <authorList>
            <consortium name="The Broad Institute Genomics Platform"/>
            <consortium name="The Broad Institute Genome Sequencing Center for Infectious Disease"/>
            <person name="Wu L."/>
            <person name="Ma J."/>
        </authorList>
    </citation>
    <scope>NUCLEOTIDE SEQUENCE [LARGE SCALE GENOMIC DNA]</scope>
    <source>
        <strain evidence="6">JCM 13518</strain>
    </source>
</reference>
<feature type="domain" description="NADPH-dependent FMN reductase-like" evidence="4">
    <location>
        <begin position="3"/>
        <end position="149"/>
    </location>
</feature>